<dbReference type="InterPro" id="IPR025746">
    <property type="entry name" value="PilX_N_dom"/>
</dbReference>
<proteinExistence type="predicted"/>
<dbReference type="InterPro" id="IPR025205">
    <property type="entry name" value="PilX/PilW_C"/>
</dbReference>
<dbReference type="EMBL" id="CP014841">
    <property type="protein sequence ID" value="AND68643.1"/>
    <property type="molecule type" value="Genomic_DNA"/>
</dbReference>
<sequence length="190" mass="20146">MIRSSHRRLSLPHARHQRGVALVVALLLLLLITIVGLAAVRSTTMQQKMTSNFLDRQIAFQAAEAALRQGEVAVQAAASPGNFYDCSPTGGNNCLINAMTDPNVPADQVVSVAKTAFDAGTLSASQPQYVVEYLGNFQIPSPVVSQVSSCSGYGPCSSNSTADFFRITARSGPANAGDRATVTLQSIYRK</sequence>
<keyword evidence="1" id="KW-1133">Transmembrane helix</keyword>
<keyword evidence="1" id="KW-0472">Membrane</keyword>
<accession>A0A160MZ38</accession>
<keyword evidence="5" id="KW-1185">Reference proteome</keyword>
<evidence type="ECO:0000313" key="4">
    <source>
        <dbReference type="EMBL" id="AND68643.1"/>
    </source>
</evidence>
<evidence type="ECO:0008006" key="6">
    <source>
        <dbReference type="Google" id="ProtNLM"/>
    </source>
</evidence>
<dbReference type="Pfam" id="PF13681">
    <property type="entry name" value="PilX"/>
    <property type="match status" value="1"/>
</dbReference>
<name>A0A160MZ38_9GAMM</name>
<dbReference type="STRING" id="445710.ATSB10_11890"/>
<gene>
    <name evidence="4" type="ORF">ATSB10_11890</name>
</gene>
<evidence type="ECO:0000313" key="5">
    <source>
        <dbReference type="Proteomes" id="UP000077255"/>
    </source>
</evidence>
<dbReference type="KEGG" id="dtx:ATSB10_11890"/>
<dbReference type="AlphaFoldDB" id="A0A160MZ38"/>
<dbReference type="Proteomes" id="UP000077255">
    <property type="component" value="Chromosome"/>
</dbReference>
<feature type="transmembrane region" description="Helical" evidence="1">
    <location>
        <begin position="20"/>
        <end position="40"/>
    </location>
</feature>
<dbReference type="Pfam" id="PF14341">
    <property type="entry name" value="PilX_N"/>
    <property type="match status" value="1"/>
</dbReference>
<organism evidence="4 5">
    <name type="scientific">Dyella thiooxydans</name>
    <dbReference type="NCBI Taxonomy" id="445710"/>
    <lineage>
        <taxon>Bacteria</taxon>
        <taxon>Pseudomonadati</taxon>
        <taxon>Pseudomonadota</taxon>
        <taxon>Gammaproteobacteria</taxon>
        <taxon>Lysobacterales</taxon>
        <taxon>Rhodanobacteraceae</taxon>
        <taxon>Dyella</taxon>
    </lineage>
</organism>
<dbReference type="PATRIC" id="fig|445710.3.peg.1184"/>
<dbReference type="RefSeq" id="WP_063671212.1">
    <property type="nucleotide sequence ID" value="NZ_CP014841.1"/>
</dbReference>
<keyword evidence="1" id="KW-0812">Transmembrane</keyword>
<feature type="domain" description="Type 4 fimbrial biogenesis protein PilX N-terminal" evidence="3">
    <location>
        <begin position="18"/>
        <end position="68"/>
    </location>
</feature>
<reference evidence="4 5" key="1">
    <citation type="submission" date="2016-02" db="EMBL/GenBank/DDBJ databases">
        <title>Complete genome sequencing and analysis of ATSB10, Dyella thiooxydans isolated from rhizosphere soil of sunflower (Helianthus annuus L.).</title>
        <authorList>
            <person name="Lee Y."/>
            <person name="Hwangbo K."/>
            <person name="Chung H."/>
            <person name="Yoo J."/>
            <person name="Kim K.Y."/>
            <person name="Sa T.M."/>
            <person name="Um Y."/>
            <person name="Madhaiyan M."/>
        </authorList>
    </citation>
    <scope>NUCLEOTIDE SEQUENCE [LARGE SCALE GENOMIC DNA]</scope>
    <source>
        <strain evidence="4 5">ATSB10</strain>
    </source>
</reference>
<evidence type="ECO:0000259" key="3">
    <source>
        <dbReference type="Pfam" id="PF14341"/>
    </source>
</evidence>
<evidence type="ECO:0000259" key="2">
    <source>
        <dbReference type="Pfam" id="PF13681"/>
    </source>
</evidence>
<dbReference type="OrthoDB" id="5801860at2"/>
<evidence type="ECO:0000256" key="1">
    <source>
        <dbReference type="SAM" id="Phobius"/>
    </source>
</evidence>
<feature type="domain" description="PilX/PilW C-terminal" evidence="2">
    <location>
        <begin position="120"/>
        <end position="190"/>
    </location>
</feature>
<protein>
    <recommendedName>
        <fullName evidence="6">Type 4 fimbrial biogenesis protein PilX N-terminal domain-containing protein</fullName>
    </recommendedName>
</protein>